<evidence type="ECO:0000259" key="6">
    <source>
        <dbReference type="Pfam" id="PF02852"/>
    </source>
</evidence>
<dbReference type="SUPFAM" id="SSF55424">
    <property type="entry name" value="FAD/NAD-linked reductases, dimerisation (C-terminal) domain"/>
    <property type="match status" value="1"/>
</dbReference>
<feature type="disulfide bond" description="Redox-active" evidence="5">
    <location>
        <begin position="43"/>
        <end position="48"/>
    </location>
</feature>
<dbReference type="InterPro" id="IPR016156">
    <property type="entry name" value="FAD/NAD-linked_Rdtase_dimer_sf"/>
</dbReference>
<evidence type="ECO:0000313" key="9">
    <source>
        <dbReference type="Proteomes" id="UP000192634"/>
    </source>
</evidence>
<feature type="binding site" evidence="4">
    <location>
        <position position="305"/>
    </location>
    <ligand>
        <name>NAD(+)</name>
        <dbReference type="ChEBI" id="CHEBI:57540"/>
    </ligand>
</feature>
<evidence type="ECO:0000256" key="4">
    <source>
        <dbReference type="PIRSR" id="PIRSR000350-3"/>
    </source>
</evidence>
<name>A0A1W1YT90_9MICO</name>
<feature type="binding site" evidence="4">
    <location>
        <begin position="174"/>
        <end position="181"/>
    </location>
    <ligand>
        <name>NAD(+)</name>
        <dbReference type="ChEBI" id="CHEBI:57540"/>
    </ligand>
</feature>
<keyword evidence="4" id="KW-0520">NAD</keyword>
<dbReference type="PRINTS" id="PR00411">
    <property type="entry name" value="PNDRDTASEI"/>
</dbReference>
<feature type="binding site" evidence="4">
    <location>
        <position position="52"/>
    </location>
    <ligand>
        <name>FAD</name>
        <dbReference type="ChEBI" id="CHEBI:57692"/>
    </ligand>
</feature>
<dbReference type="PIRSF" id="PIRSF000350">
    <property type="entry name" value="Mercury_reductase_MerA"/>
    <property type="match status" value="1"/>
</dbReference>
<dbReference type="Pfam" id="PF07992">
    <property type="entry name" value="Pyr_redox_2"/>
    <property type="match status" value="1"/>
</dbReference>
<keyword evidence="4" id="KW-0547">Nucleotide-binding</keyword>
<dbReference type="EMBL" id="FWXN01000002">
    <property type="protein sequence ID" value="SMC39427.1"/>
    <property type="molecule type" value="Genomic_DNA"/>
</dbReference>
<dbReference type="Pfam" id="PF02852">
    <property type="entry name" value="Pyr_redox_dim"/>
    <property type="match status" value="1"/>
</dbReference>
<dbReference type="GO" id="GO:0000166">
    <property type="term" value="F:nucleotide binding"/>
    <property type="evidence" value="ECO:0007669"/>
    <property type="project" value="UniProtKB-KW"/>
</dbReference>
<dbReference type="Gene3D" id="3.30.390.30">
    <property type="match status" value="1"/>
</dbReference>
<comment type="cofactor">
    <cofactor evidence="4">
        <name>FAD</name>
        <dbReference type="ChEBI" id="CHEBI:57692"/>
    </cofactor>
    <text evidence="4">Binds 1 FAD per subunit.</text>
</comment>
<keyword evidence="3 4" id="KW-0274">FAD</keyword>
<feature type="domain" description="Pyridine nucleotide-disulphide oxidoreductase dimerisation" evidence="6">
    <location>
        <begin position="342"/>
        <end position="444"/>
    </location>
</feature>
<dbReference type="Proteomes" id="UP000192634">
    <property type="component" value="Unassembled WGS sequence"/>
</dbReference>
<dbReference type="InterPro" id="IPR001100">
    <property type="entry name" value="Pyr_nuc-diS_OxRdtase"/>
</dbReference>
<dbReference type="SUPFAM" id="SSF51905">
    <property type="entry name" value="FAD/NAD(P)-binding domain"/>
    <property type="match status" value="1"/>
</dbReference>
<evidence type="ECO:0000256" key="5">
    <source>
        <dbReference type="PIRSR" id="PIRSR000350-4"/>
    </source>
</evidence>
<dbReference type="PRINTS" id="PR00368">
    <property type="entry name" value="FADPNR"/>
</dbReference>
<dbReference type="InterPro" id="IPR004099">
    <property type="entry name" value="Pyr_nucl-diS_OxRdtase_dimer"/>
</dbReference>
<dbReference type="RefSeq" id="WP_084449877.1">
    <property type="nucleotide sequence ID" value="NZ_FWXN01000002.1"/>
</dbReference>
<dbReference type="Gene3D" id="3.50.50.60">
    <property type="entry name" value="FAD/NAD(P)-binding domain"/>
    <property type="match status" value="2"/>
</dbReference>
<sequence>MTMRGYDLMVIGAGMAGVAAANKCASAGWNVAIVDALPYGGTCALRGCDPKKILRRGAEIIDSAHLMRGKGIDDANLSINWADLVKHKHGFTDPVPAGIEDGLAGNGVDTLHGQARFTGRNTLTVDGTPYEAAHFLIAAGARPRPLAFPGHEHLIDSTDFMDLPELPERILFVGGGFVSFEFAHIAARAGSTPVILDRGPRPLKAFDPDLVELLISRGADAGVGLWRSSTITAIEKSAAYYRVEMERSGQPETVEFDLVVQGAGRVPDLGGLDLEAAGIEWDERGVRVGADLRSTSNSAVYAAGDAASSPGMPLTPVAVFEGKVAASNMLKGTATEPDYAGVPTAVFTIPELTRVGMLEQDAHDHGLDVEVRYRDTSSWFSNYRIGETTAATKILVERATDKILGAHLLGPGYGELINFLGLAIKLELTTRQLKSMTAAYPTVGSDLGSIL</sequence>
<dbReference type="PANTHER" id="PTHR43014">
    <property type="entry name" value="MERCURIC REDUCTASE"/>
    <property type="match status" value="1"/>
</dbReference>
<dbReference type="PANTHER" id="PTHR43014:SF5">
    <property type="entry name" value="GLUTATHIONE REDUCTASE (NADPH)"/>
    <property type="match status" value="1"/>
</dbReference>
<accession>A0A1W1YT90</accession>
<evidence type="ECO:0000256" key="2">
    <source>
        <dbReference type="ARBA" id="ARBA00022630"/>
    </source>
</evidence>
<gene>
    <name evidence="8" type="ORF">SAMN06296429_102361</name>
</gene>
<evidence type="ECO:0000259" key="7">
    <source>
        <dbReference type="Pfam" id="PF07992"/>
    </source>
</evidence>
<dbReference type="GO" id="GO:0016491">
    <property type="term" value="F:oxidoreductase activity"/>
    <property type="evidence" value="ECO:0007669"/>
    <property type="project" value="InterPro"/>
</dbReference>
<evidence type="ECO:0000313" key="8">
    <source>
        <dbReference type="EMBL" id="SMC39427.1"/>
    </source>
</evidence>
<organism evidence="8 9">
    <name type="scientific">Janibacter indicus</name>
    <dbReference type="NCBI Taxonomy" id="857417"/>
    <lineage>
        <taxon>Bacteria</taxon>
        <taxon>Bacillati</taxon>
        <taxon>Actinomycetota</taxon>
        <taxon>Actinomycetes</taxon>
        <taxon>Micrococcales</taxon>
        <taxon>Intrasporangiaceae</taxon>
        <taxon>Janibacter</taxon>
    </lineage>
</organism>
<proteinExistence type="inferred from homology"/>
<feature type="domain" description="FAD/NAD(P)-binding" evidence="7">
    <location>
        <begin position="6"/>
        <end position="322"/>
    </location>
</feature>
<evidence type="ECO:0000256" key="3">
    <source>
        <dbReference type="ARBA" id="ARBA00022827"/>
    </source>
</evidence>
<feature type="binding site" evidence="4">
    <location>
        <position position="264"/>
    </location>
    <ligand>
        <name>NAD(+)</name>
        <dbReference type="ChEBI" id="CHEBI:57540"/>
    </ligand>
</feature>
<evidence type="ECO:0000256" key="1">
    <source>
        <dbReference type="ARBA" id="ARBA00007532"/>
    </source>
</evidence>
<dbReference type="AlphaFoldDB" id="A0A1W1YT90"/>
<dbReference type="InterPro" id="IPR036188">
    <property type="entry name" value="FAD/NAD-bd_sf"/>
</dbReference>
<reference evidence="8 9" key="1">
    <citation type="submission" date="2017-04" db="EMBL/GenBank/DDBJ databases">
        <authorList>
            <person name="Afonso C.L."/>
            <person name="Miller P.J."/>
            <person name="Scott M.A."/>
            <person name="Spackman E."/>
            <person name="Goraichik I."/>
            <person name="Dimitrov K.M."/>
            <person name="Suarez D.L."/>
            <person name="Swayne D.E."/>
        </authorList>
    </citation>
    <scope>NUCLEOTIDE SEQUENCE [LARGE SCALE GENOMIC DNA]</scope>
    <source>
        <strain evidence="8 9">CGMCC 1.12511</strain>
    </source>
</reference>
<dbReference type="OrthoDB" id="4763248at2"/>
<keyword evidence="2" id="KW-0285">Flavoprotein</keyword>
<comment type="similarity">
    <text evidence="1">Belongs to the class-I pyridine nucleotide-disulfide oxidoreductase family.</text>
</comment>
<dbReference type="InterPro" id="IPR023753">
    <property type="entry name" value="FAD/NAD-binding_dom"/>
</dbReference>
<protein>
    <submittedName>
        <fullName evidence="8">Glutathione reductase (NADPH)</fullName>
    </submittedName>
</protein>